<accession>A0A1N7GXW8</accession>
<dbReference type="SUPFAM" id="SSF46785">
    <property type="entry name" value="Winged helix' DNA-binding domain"/>
    <property type="match status" value="1"/>
</dbReference>
<dbReference type="InterPro" id="IPR026881">
    <property type="entry name" value="WYL_dom"/>
</dbReference>
<evidence type="ECO:0000313" key="3">
    <source>
        <dbReference type="EMBL" id="SIS17423.1"/>
    </source>
</evidence>
<dbReference type="InterPro" id="IPR051534">
    <property type="entry name" value="CBASS_pafABC_assoc_protein"/>
</dbReference>
<keyword evidence="3" id="KW-0238">DNA-binding</keyword>
<evidence type="ECO:0000259" key="2">
    <source>
        <dbReference type="Pfam" id="PF13280"/>
    </source>
</evidence>
<feature type="domain" description="Helix-turn-helix type 11" evidence="1">
    <location>
        <begin position="2"/>
        <end position="40"/>
    </location>
</feature>
<keyword evidence="4" id="KW-1185">Reference proteome</keyword>
<gene>
    <name evidence="3" type="ORF">SAMN05445060_3259</name>
</gene>
<dbReference type="PROSITE" id="PS52050">
    <property type="entry name" value="WYL"/>
    <property type="match status" value="1"/>
</dbReference>
<evidence type="ECO:0000259" key="1">
    <source>
        <dbReference type="Pfam" id="PF08279"/>
    </source>
</evidence>
<feature type="domain" description="WYL" evidence="2">
    <location>
        <begin position="116"/>
        <end position="181"/>
    </location>
</feature>
<dbReference type="Gene3D" id="1.10.10.10">
    <property type="entry name" value="Winged helix-like DNA-binding domain superfamily/Winged helix DNA-binding domain"/>
    <property type="match status" value="1"/>
</dbReference>
<dbReference type="GO" id="GO:0003677">
    <property type="term" value="F:DNA binding"/>
    <property type="evidence" value="ECO:0007669"/>
    <property type="project" value="UniProtKB-KW"/>
</dbReference>
<dbReference type="InterPro" id="IPR028349">
    <property type="entry name" value="PafC-like"/>
</dbReference>
<organism evidence="3 4">
    <name type="scientific">Williamsia sterculiae</name>
    <dbReference type="NCBI Taxonomy" id="1344003"/>
    <lineage>
        <taxon>Bacteria</taxon>
        <taxon>Bacillati</taxon>
        <taxon>Actinomycetota</taxon>
        <taxon>Actinomycetes</taxon>
        <taxon>Mycobacteriales</taxon>
        <taxon>Nocardiaceae</taxon>
        <taxon>Williamsia</taxon>
    </lineage>
</organism>
<protein>
    <submittedName>
        <fullName evidence="3">Predicted DNA-binding transcriptional regulator YafY, contains an HTH and WYL domains</fullName>
    </submittedName>
</protein>
<evidence type="ECO:0000313" key="4">
    <source>
        <dbReference type="Proteomes" id="UP000186218"/>
    </source>
</evidence>
<proteinExistence type="predicted"/>
<sequence>MTAAELAAELGVSERTVLRDIDALSLSGVPVYSERGRHGGFALVPGYRTDLSGLTLGEAIALLSGAGRIDSTAAASAKRKLEASLPDVHRGQVAAAAQRILVRPEGFVRAPEQLDALAPVQEAGFSGRRLRLMYRSRGGDPTPRVLDPIGLVVAGDVWYLVATVEGEERMYRVSRMSEVEVLDEVAERDPNVDLEEVWQRRRQAFRAGFESLEVTLDCAVHDVDSVAGHADVVESAPLRDGVTRVRLRFGDRRHVVRSLWSSRFDCEFDVIEPTWVRDELLLRARSV</sequence>
<dbReference type="EMBL" id="FTNT01000010">
    <property type="protein sequence ID" value="SIS17423.1"/>
    <property type="molecule type" value="Genomic_DNA"/>
</dbReference>
<dbReference type="InterPro" id="IPR036390">
    <property type="entry name" value="WH_DNA-bd_sf"/>
</dbReference>
<name>A0A1N7GXW8_9NOCA</name>
<dbReference type="PANTHER" id="PTHR34580:SF1">
    <property type="entry name" value="PROTEIN PAFC"/>
    <property type="match status" value="1"/>
</dbReference>
<dbReference type="Pfam" id="PF13280">
    <property type="entry name" value="WYL"/>
    <property type="match status" value="1"/>
</dbReference>
<dbReference type="Proteomes" id="UP000186218">
    <property type="component" value="Unassembled WGS sequence"/>
</dbReference>
<dbReference type="PIRSF" id="PIRSF016838">
    <property type="entry name" value="PafC"/>
    <property type="match status" value="1"/>
</dbReference>
<dbReference type="Pfam" id="PF08279">
    <property type="entry name" value="HTH_11"/>
    <property type="match status" value="1"/>
</dbReference>
<dbReference type="InterPro" id="IPR013196">
    <property type="entry name" value="HTH_11"/>
</dbReference>
<dbReference type="InterPro" id="IPR036388">
    <property type="entry name" value="WH-like_DNA-bd_sf"/>
</dbReference>
<reference evidence="3 4" key="1">
    <citation type="submission" date="2017-01" db="EMBL/GenBank/DDBJ databases">
        <authorList>
            <person name="Mah S.A."/>
            <person name="Swanson W.J."/>
            <person name="Moy G.W."/>
            <person name="Vacquier V.D."/>
        </authorList>
    </citation>
    <scope>NUCLEOTIDE SEQUENCE [LARGE SCALE GENOMIC DNA]</scope>
    <source>
        <strain evidence="3 4">CPCC 203464</strain>
    </source>
</reference>
<dbReference type="AlphaFoldDB" id="A0A1N7GXW8"/>
<dbReference type="STRING" id="1344003.SAMN05445060_3259"/>
<dbReference type="PANTHER" id="PTHR34580">
    <property type="match status" value="1"/>
</dbReference>